<keyword evidence="7 12" id="KW-0648">Protein biosynthesis</keyword>
<dbReference type="FunCoup" id="Q0EYY0">
    <property type="interactions" value="524"/>
</dbReference>
<sequence>MRYSNCFVPTLRDVPADAEVISHQLLLRAGYIRRVTSGVYDYLPLALRVLRRIEAIIREEMERAGAQELLMPMVQPTELWEKSGRLAKYGPELLRFEDRHAHQSCLGPTHEEVICDLMSRELRSYKQLPLNLYQIQNKFRDEIRPRFGLMRGREFVMKDAYSFHADDESLMAEYRNMFDTYTRIFDRLGLRFRPVEADTGSIGGSDSHEFHVLADSGEDVIAHCESCEYAANVEKAISLRSAPVAASAAVAELETPGLTSVEEVAEFAGVDAAQLLKTLVYRVSGGAFDGAVVAACVRGDDQLQTVKLIHALDADAVEMASDAEIESIGGVTGFVGPIGLNAPLYIDSGLEHALDLVAGANRRDLHLTGVDVGRDISGAQLVDLRETRAGDGCPRCGGTIALSRGIEVGQVFALGRRYTEPMEVVFQNQQGKREVATMGCYGIGVSRLMAAVVEQCHDDGGIAWPDVLAPFPVILVSMGKSDAVLEASGEIYKQLQTAGIDVLWDERNERPGVKFKDAELIGIPLQIVIGDRGLKEGVAEFGRRGSDRREVAIADVVAMATTELANRAGAAI</sequence>
<keyword evidence="15" id="KW-1185">Reference proteome</keyword>
<dbReference type="HOGENOM" id="CLU_016739_0_0_0"/>
<dbReference type="InterPro" id="IPR004500">
    <property type="entry name" value="Pro-tRNA-synth_IIa_bac-type"/>
</dbReference>
<dbReference type="InterPro" id="IPR006195">
    <property type="entry name" value="aa-tRNA-synth_II"/>
</dbReference>
<dbReference type="EC" id="6.1.1.15" evidence="12"/>
<dbReference type="GO" id="GO:0002161">
    <property type="term" value="F:aminoacyl-tRNA deacylase activity"/>
    <property type="evidence" value="ECO:0007669"/>
    <property type="project" value="InterPro"/>
</dbReference>
<evidence type="ECO:0000256" key="11">
    <source>
        <dbReference type="ARBA" id="ARBA00060755"/>
    </source>
</evidence>
<dbReference type="Pfam" id="PF00587">
    <property type="entry name" value="tRNA-synt_2b"/>
    <property type="match status" value="1"/>
</dbReference>
<dbReference type="GO" id="GO:0005829">
    <property type="term" value="C:cytosol"/>
    <property type="evidence" value="ECO:0007669"/>
    <property type="project" value="TreeGrafter"/>
</dbReference>
<evidence type="ECO:0000256" key="7">
    <source>
        <dbReference type="ARBA" id="ARBA00022917"/>
    </source>
</evidence>
<dbReference type="PROSITE" id="PS50862">
    <property type="entry name" value="AA_TRNA_LIGASE_II"/>
    <property type="match status" value="1"/>
</dbReference>
<dbReference type="CDD" id="cd00861">
    <property type="entry name" value="ProRS_anticodon_short"/>
    <property type="match status" value="1"/>
</dbReference>
<comment type="function">
    <text evidence="10 12">Catalyzes the attachment of proline to tRNA(Pro) in a two-step reaction: proline is first activated by ATP to form Pro-AMP and then transferred to the acceptor end of tRNA(Pro). As ProRS can inadvertently accommodate and process non-cognate amino acids such as alanine and cysteine, to avoid such errors it has two additional distinct editing activities against alanine. One activity is designated as 'pretransfer' editing and involves the tRNA(Pro)-independent hydrolysis of activated Ala-AMP. The other activity is designated 'posttransfer' editing and involves deacylation of mischarged Ala-tRNA(Pro). The misacylated Cys-tRNA(Pro) is not edited by ProRS.</text>
</comment>
<dbReference type="InterPro" id="IPR002314">
    <property type="entry name" value="aa-tRNA-synt_IIb"/>
</dbReference>
<comment type="catalytic activity">
    <reaction evidence="9 12">
        <text>tRNA(Pro) + L-proline + ATP = L-prolyl-tRNA(Pro) + AMP + diphosphate</text>
        <dbReference type="Rhea" id="RHEA:14305"/>
        <dbReference type="Rhea" id="RHEA-COMP:9700"/>
        <dbReference type="Rhea" id="RHEA-COMP:9702"/>
        <dbReference type="ChEBI" id="CHEBI:30616"/>
        <dbReference type="ChEBI" id="CHEBI:33019"/>
        <dbReference type="ChEBI" id="CHEBI:60039"/>
        <dbReference type="ChEBI" id="CHEBI:78442"/>
        <dbReference type="ChEBI" id="CHEBI:78532"/>
        <dbReference type="ChEBI" id="CHEBI:456215"/>
        <dbReference type="EC" id="6.1.1.15"/>
    </reaction>
</comment>
<dbReference type="CDD" id="cd00779">
    <property type="entry name" value="ProRS_core_prok"/>
    <property type="match status" value="1"/>
</dbReference>
<dbReference type="SUPFAM" id="SSF55681">
    <property type="entry name" value="Class II aaRS and biotin synthetases"/>
    <property type="match status" value="1"/>
</dbReference>
<dbReference type="GO" id="GO:0004827">
    <property type="term" value="F:proline-tRNA ligase activity"/>
    <property type="evidence" value="ECO:0007669"/>
    <property type="project" value="UniProtKB-UniRule"/>
</dbReference>
<dbReference type="Proteomes" id="UP000005297">
    <property type="component" value="Unassembled WGS sequence"/>
</dbReference>
<dbReference type="Gene3D" id="3.30.930.10">
    <property type="entry name" value="Bira Bifunctional Protein, Domain 2"/>
    <property type="match status" value="2"/>
</dbReference>
<dbReference type="GO" id="GO:0006433">
    <property type="term" value="P:prolyl-tRNA aminoacylation"/>
    <property type="evidence" value="ECO:0007669"/>
    <property type="project" value="UniProtKB-UniRule"/>
</dbReference>
<comment type="similarity">
    <text evidence="11 12">Belongs to the class-II aminoacyl-tRNA synthetase family. ProS type 1 subfamily.</text>
</comment>
<evidence type="ECO:0000256" key="6">
    <source>
        <dbReference type="ARBA" id="ARBA00022840"/>
    </source>
</evidence>
<reference evidence="14 15" key="1">
    <citation type="submission" date="2006-09" db="EMBL/GenBank/DDBJ databases">
        <authorList>
            <person name="Emerson D."/>
            <person name="Ferriera S."/>
            <person name="Johnson J."/>
            <person name="Kravitz S."/>
            <person name="Halpern A."/>
            <person name="Remington K."/>
            <person name="Beeson K."/>
            <person name="Tran B."/>
            <person name="Rogers Y.-H."/>
            <person name="Friedman R."/>
            <person name="Venter J.C."/>
        </authorList>
    </citation>
    <scope>NUCLEOTIDE SEQUENCE [LARGE SCALE GENOMIC DNA]</scope>
    <source>
        <strain evidence="14 15">PV-1</strain>
    </source>
</reference>
<comment type="caution">
    <text evidence="14">The sequence shown here is derived from an EMBL/GenBank/DDBJ whole genome shotgun (WGS) entry which is preliminary data.</text>
</comment>
<dbReference type="NCBIfam" id="TIGR00409">
    <property type="entry name" value="proS_fam_II"/>
    <property type="match status" value="1"/>
</dbReference>
<dbReference type="SUPFAM" id="SSF55826">
    <property type="entry name" value="YbaK/ProRS associated domain"/>
    <property type="match status" value="1"/>
</dbReference>
<dbReference type="PANTHER" id="PTHR42753:SF2">
    <property type="entry name" value="PROLINE--TRNA LIGASE"/>
    <property type="match status" value="1"/>
</dbReference>
<dbReference type="InterPro" id="IPR007214">
    <property type="entry name" value="YbaK/aa-tRNA-synth-assoc-dom"/>
</dbReference>
<dbReference type="GO" id="GO:0005524">
    <property type="term" value="F:ATP binding"/>
    <property type="evidence" value="ECO:0007669"/>
    <property type="project" value="UniProtKB-UniRule"/>
</dbReference>
<evidence type="ECO:0000256" key="2">
    <source>
        <dbReference type="ARBA" id="ARBA00011738"/>
    </source>
</evidence>
<evidence type="ECO:0000256" key="1">
    <source>
        <dbReference type="ARBA" id="ARBA00004496"/>
    </source>
</evidence>
<protein>
    <recommendedName>
        <fullName evidence="12">Proline--tRNA ligase</fullName>
        <ecNumber evidence="12">6.1.1.15</ecNumber>
    </recommendedName>
    <alternativeName>
        <fullName evidence="12">Prolyl-tRNA synthetase</fullName>
        <shortName evidence="12">ProRS</shortName>
    </alternativeName>
</protein>
<feature type="domain" description="Aminoacyl-transfer RNA synthetases class-II family profile" evidence="13">
    <location>
        <begin position="33"/>
        <end position="465"/>
    </location>
</feature>
<dbReference type="InterPro" id="IPR045864">
    <property type="entry name" value="aa-tRNA-synth_II/BPL/LPL"/>
</dbReference>
<dbReference type="InterPro" id="IPR023717">
    <property type="entry name" value="Pro-tRNA-Synthase_IIa_type1"/>
</dbReference>
<evidence type="ECO:0000256" key="9">
    <source>
        <dbReference type="ARBA" id="ARBA00047671"/>
    </source>
</evidence>
<evidence type="ECO:0000256" key="8">
    <source>
        <dbReference type="ARBA" id="ARBA00023146"/>
    </source>
</evidence>
<evidence type="ECO:0000313" key="14">
    <source>
        <dbReference type="EMBL" id="EAU54427.1"/>
    </source>
</evidence>
<accession>Q0EYY0</accession>
<keyword evidence="3 12" id="KW-0963">Cytoplasm</keyword>
<comment type="subcellular location">
    <subcellularLocation>
        <location evidence="1 12">Cytoplasm</location>
    </subcellularLocation>
</comment>
<dbReference type="InterPro" id="IPR002316">
    <property type="entry name" value="Pro-tRNA-ligase_IIa"/>
</dbReference>
<keyword evidence="5 12" id="KW-0547">Nucleotide-binding</keyword>
<dbReference type="Gene3D" id="3.40.50.800">
    <property type="entry name" value="Anticodon-binding domain"/>
    <property type="match status" value="1"/>
</dbReference>
<evidence type="ECO:0000259" key="13">
    <source>
        <dbReference type="PROSITE" id="PS50862"/>
    </source>
</evidence>
<evidence type="ECO:0000313" key="15">
    <source>
        <dbReference type="Proteomes" id="UP000005297"/>
    </source>
</evidence>
<evidence type="ECO:0000256" key="5">
    <source>
        <dbReference type="ARBA" id="ARBA00022741"/>
    </source>
</evidence>
<keyword evidence="6 12" id="KW-0067">ATP-binding</keyword>
<dbReference type="PRINTS" id="PR01046">
    <property type="entry name" value="TRNASYNTHPRO"/>
</dbReference>
<dbReference type="InterPro" id="IPR036754">
    <property type="entry name" value="YbaK/aa-tRNA-synt-asso_dom_sf"/>
</dbReference>
<dbReference type="InterPro" id="IPR050062">
    <property type="entry name" value="Pro-tRNA_synthetase"/>
</dbReference>
<dbReference type="AlphaFoldDB" id="Q0EYY0"/>
<dbReference type="FunFam" id="3.30.930.10:FF:000066">
    <property type="entry name" value="Proline--tRNA ligase"/>
    <property type="match status" value="1"/>
</dbReference>
<name>Q0EYY0_9PROT</name>
<dbReference type="EMBL" id="AATS01000008">
    <property type="protein sequence ID" value="EAU54427.1"/>
    <property type="molecule type" value="Genomic_DNA"/>
</dbReference>
<dbReference type="InParanoid" id="Q0EYY0"/>
<comment type="subunit">
    <text evidence="2 12">Homodimer.</text>
</comment>
<dbReference type="eggNOG" id="COG0442">
    <property type="taxonomic scope" value="Bacteria"/>
</dbReference>
<dbReference type="InterPro" id="IPR033730">
    <property type="entry name" value="ProRS_core_prok"/>
</dbReference>
<dbReference type="CDD" id="cd04334">
    <property type="entry name" value="ProRS-INS"/>
    <property type="match status" value="1"/>
</dbReference>
<dbReference type="NCBIfam" id="NF006625">
    <property type="entry name" value="PRK09194.1"/>
    <property type="match status" value="1"/>
</dbReference>
<dbReference type="Pfam" id="PF04073">
    <property type="entry name" value="tRNA_edit"/>
    <property type="match status" value="1"/>
</dbReference>
<dbReference type="InterPro" id="IPR036621">
    <property type="entry name" value="Anticodon-bd_dom_sf"/>
</dbReference>
<dbReference type="SUPFAM" id="SSF52954">
    <property type="entry name" value="Class II aaRS ABD-related"/>
    <property type="match status" value="1"/>
</dbReference>
<dbReference type="FunFam" id="3.30.930.10:FF:000065">
    <property type="entry name" value="Proline--tRNA ligase"/>
    <property type="match status" value="1"/>
</dbReference>
<gene>
    <name evidence="12" type="primary">proS</name>
    <name evidence="14" type="ORF">SPV1_08416</name>
</gene>
<proteinExistence type="inferred from homology"/>
<dbReference type="STRING" id="314344.AL013_03210"/>
<evidence type="ECO:0000256" key="12">
    <source>
        <dbReference type="HAMAP-Rule" id="MF_01569"/>
    </source>
</evidence>
<evidence type="ECO:0000256" key="10">
    <source>
        <dbReference type="ARBA" id="ARBA00053664"/>
    </source>
</evidence>
<keyword evidence="4 12" id="KW-0436">Ligase</keyword>
<dbReference type="InterPro" id="IPR004154">
    <property type="entry name" value="Anticodon-bd"/>
</dbReference>
<evidence type="ECO:0000256" key="3">
    <source>
        <dbReference type="ARBA" id="ARBA00022490"/>
    </source>
</evidence>
<evidence type="ECO:0000256" key="4">
    <source>
        <dbReference type="ARBA" id="ARBA00022598"/>
    </source>
</evidence>
<dbReference type="InterPro" id="IPR044140">
    <property type="entry name" value="ProRS_anticodon_short"/>
</dbReference>
<dbReference type="HAMAP" id="MF_01569">
    <property type="entry name" value="Pro_tRNA_synth_type1"/>
    <property type="match status" value="1"/>
</dbReference>
<dbReference type="PANTHER" id="PTHR42753">
    <property type="entry name" value="MITOCHONDRIAL RIBOSOME PROTEIN L39/PROLYL-TRNA LIGASE FAMILY MEMBER"/>
    <property type="match status" value="1"/>
</dbReference>
<comment type="domain">
    <text evidence="12">Consists of three domains: the N-terminal catalytic domain, the editing domain and the C-terminal anticodon-binding domain.</text>
</comment>
<dbReference type="Pfam" id="PF03129">
    <property type="entry name" value="HGTP_anticodon"/>
    <property type="match status" value="1"/>
</dbReference>
<dbReference type="RefSeq" id="WP_009849207.1">
    <property type="nucleotide sequence ID" value="NZ_DS022294.1"/>
</dbReference>
<organism evidence="14 15">
    <name type="scientific">Mariprofundus ferrooxydans PV-1</name>
    <dbReference type="NCBI Taxonomy" id="314345"/>
    <lineage>
        <taxon>Bacteria</taxon>
        <taxon>Pseudomonadati</taxon>
        <taxon>Pseudomonadota</taxon>
        <taxon>Candidatius Mariprofundia</taxon>
        <taxon>Mariprofundales</taxon>
        <taxon>Mariprofundaceae</taxon>
        <taxon>Mariprofundus</taxon>
    </lineage>
</organism>
<keyword evidence="8 12" id="KW-0030">Aminoacyl-tRNA synthetase</keyword>